<feature type="region of interest" description="Disordered" evidence="1">
    <location>
        <begin position="55"/>
        <end position="74"/>
    </location>
</feature>
<proteinExistence type="predicted"/>
<organism evidence="2 3">
    <name type="scientific">Necator americanus</name>
    <name type="common">Human hookworm</name>
    <dbReference type="NCBI Taxonomy" id="51031"/>
    <lineage>
        <taxon>Eukaryota</taxon>
        <taxon>Metazoa</taxon>
        <taxon>Ecdysozoa</taxon>
        <taxon>Nematoda</taxon>
        <taxon>Chromadorea</taxon>
        <taxon>Rhabditida</taxon>
        <taxon>Rhabditina</taxon>
        <taxon>Rhabditomorpha</taxon>
        <taxon>Strongyloidea</taxon>
        <taxon>Ancylostomatidae</taxon>
        <taxon>Bunostominae</taxon>
        <taxon>Necator</taxon>
    </lineage>
</organism>
<reference evidence="3" key="1">
    <citation type="journal article" date="2014" name="Nat. Genet.">
        <title>Genome of the human hookworm Necator americanus.</title>
        <authorList>
            <person name="Tang Y.T."/>
            <person name="Gao X."/>
            <person name="Rosa B.A."/>
            <person name="Abubucker S."/>
            <person name="Hallsworth-Pepin K."/>
            <person name="Martin J."/>
            <person name="Tyagi R."/>
            <person name="Heizer E."/>
            <person name="Zhang X."/>
            <person name="Bhonagiri-Palsikar V."/>
            <person name="Minx P."/>
            <person name="Warren W.C."/>
            <person name="Wang Q."/>
            <person name="Zhan B."/>
            <person name="Hotez P.J."/>
            <person name="Sternberg P.W."/>
            <person name="Dougall A."/>
            <person name="Gaze S.T."/>
            <person name="Mulvenna J."/>
            <person name="Sotillo J."/>
            <person name="Ranganathan S."/>
            <person name="Rabelo E.M."/>
            <person name="Wilson R.K."/>
            <person name="Felgner P.L."/>
            <person name="Bethony J."/>
            <person name="Hawdon J.M."/>
            <person name="Gasser R.B."/>
            <person name="Loukas A."/>
            <person name="Mitreva M."/>
        </authorList>
    </citation>
    <scope>NUCLEOTIDE SEQUENCE [LARGE SCALE GENOMIC DNA]</scope>
</reference>
<name>W2T7J3_NECAM</name>
<evidence type="ECO:0000256" key="1">
    <source>
        <dbReference type="SAM" id="MobiDB-lite"/>
    </source>
</evidence>
<accession>W2T7J3</accession>
<evidence type="ECO:0000313" key="2">
    <source>
        <dbReference type="EMBL" id="ETN77136.1"/>
    </source>
</evidence>
<protein>
    <submittedName>
        <fullName evidence="2">Uncharacterized protein</fullName>
    </submittedName>
</protein>
<dbReference type="EMBL" id="KI660190">
    <property type="protein sequence ID" value="ETN77136.1"/>
    <property type="molecule type" value="Genomic_DNA"/>
</dbReference>
<dbReference type="Proteomes" id="UP000053676">
    <property type="component" value="Unassembled WGS sequence"/>
</dbReference>
<dbReference type="KEGG" id="nai:NECAME_11249"/>
<sequence length="88" mass="9399">MSSCPTCTTCHELTPKSAAANVSRLTAEEEDGPRTNRMSAITEDHHSLHGLARANERDLGRESERAHQRFEKKNAATAAAAAAAAAIK</sequence>
<gene>
    <name evidence="2" type="ORF">NECAME_11249</name>
</gene>
<keyword evidence="3" id="KW-1185">Reference proteome</keyword>
<dbReference type="AlphaFoldDB" id="W2T7J3"/>
<evidence type="ECO:0000313" key="3">
    <source>
        <dbReference type="Proteomes" id="UP000053676"/>
    </source>
</evidence>